<keyword evidence="1" id="KW-0732">Signal</keyword>
<dbReference type="EMBL" id="JAAAIL010002640">
    <property type="protein sequence ID" value="KAG0255630.1"/>
    <property type="molecule type" value="Genomic_DNA"/>
</dbReference>
<comment type="caution">
    <text evidence="2">The sequence shown here is derived from an EMBL/GenBank/DDBJ whole genome shotgun (WGS) entry which is preliminary data.</text>
</comment>
<evidence type="ECO:0000313" key="2">
    <source>
        <dbReference type="EMBL" id="KAG0255630.1"/>
    </source>
</evidence>
<feature type="signal peptide" evidence="1">
    <location>
        <begin position="1"/>
        <end position="25"/>
    </location>
</feature>
<keyword evidence="3" id="KW-1185">Reference proteome</keyword>
<evidence type="ECO:0000313" key="3">
    <source>
        <dbReference type="Proteomes" id="UP001194580"/>
    </source>
</evidence>
<dbReference type="AlphaFoldDB" id="A0AAD4D1M8"/>
<evidence type="ECO:0000256" key="1">
    <source>
        <dbReference type="SAM" id="SignalP"/>
    </source>
</evidence>
<gene>
    <name evidence="2" type="ORF">BGZ95_005715</name>
</gene>
<organism evidence="2 3">
    <name type="scientific">Linnemannia exigua</name>
    <dbReference type="NCBI Taxonomy" id="604196"/>
    <lineage>
        <taxon>Eukaryota</taxon>
        <taxon>Fungi</taxon>
        <taxon>Fungi incertae sedis</taxon>
        <taxon>Mucoromycota</taxon>
        <taxon>Mortierellomycotina</taxon>
        <taxon>Mortierellomycetes</taxon>
        <taxon>Mortierellales</taxon>
        <taxon>Mortierellaceae</taxon>
        <taxon>Linnemannia</taxon>
    </lineage>
</organism>
<dbReference type="Proteomes" id="UP001194580">
    <property type="component" value="Unassembled WGS sequence"/>
</dbReference>
<protein>
    <submittedName>
        <fullName evidence="2">Uncharacterized protein</fullName>
    </submittedName>
</protein>
<proteinExistence type="predicted"/>
<feature type="chain" id="PRO_5042009290" evidence="1">
    <location>
        <begin position="26"/>
        <end position="164"/>
    </location>
</feature>
<reference evidence="2" key="1">
    <citation type="journal article" date="2020" name="Fungal Divers.">
        <title>Resolving the Mortierellaceae phylogeny through synthesis of multi-gene phylogenetics and phylogenomics.</title>
        <authorList>
            <person name="Vandepol N."/>
            <person name="Liber J."/>
            <person name="Desiro A."/>
            <person name="Na H."/>
            <person name="Kennedy M."/>
            <person name="Barry K."/>
            <person name="Grigoriev I.V."/>
            <person name="Miller A.N."/>
            <person name="O'Donnell K."/>
            <person name="Stajich J.E."/>
            <person name="Bonito G."/>
        </authorList>
    </citation>
    <scope>NUCLEOTIDE SEQUENCE</scope>
    <source>
        <strain evidence="2">NRRL 28262</strain>
    </source>
</reference>
<sequence>MTCSLSSSLLGVLALTLVVLQGVLAFIEPRLYLILTENNRFLSMSLFVLWIDDFQAKLGKSDKSQAAIPSSPVTASSPMALSRGMMECHVGASNLGREFSRWHFLFTIGTTNKDLLFTENQDEYPPVLLKAASDSEFQRWRFVPVEGALGRLYGKSRFNLQCAM</sequence>
<name>A0AAD4D1M8_9FUNG</name>
<accession>A0AAD4D1M8</accession>